<reference evidence="2 3" key="1">
    <citation type="journal article" date="2016" name="Mol. Biol. Evol.">
        <title>Genome-Wide Survey of Gut Fungi (Harpellales) Reveals the First Horizontally Transferred Ubiquitin Gene from a Mosquito Host.</title>
        <authorList>
            <person name="Wang Y."/>
            <person name="White M.M."/>
            <person name="Kvist S."/>
            <person name="Moncalvo J.M."/>
        </authorList>
    </citation>
    <scope>NUCLEOTIDE SEQUENCE [LARGE SCALE GENOMIC DNA]</scope>
    <source>
        <strain evidence="2 3">ALG-7-W6</strain>
    </source>
</reference>
<dbReference type="InterPro" id="IPR006735">
    <property type="entry name" value="Rtf2"/>
</dbReference>
<name>A0A1R0H3M7_9FUNG</name>
<gene>
    <name evidence="2" type="ORF">AYI68_g2167</name>
</gene>
<protein>
    <submittedName>
        <fullName evidence="2">Protein RTF2-like protein</fullName>
    </submittedName>
</protein>
<dbReference type="OrthoDB" id="247013at2759"/>
<dbReference type="AlphaFoldDB" id="A0A1R0H3M7"/>
<comment type="caution">
    <text evidence="2">The sequence shown here is derived from an EMBL/GenBank/DDBJ whole genome shotgun (WGS) entry which is preliminary data.</text>
</comment>
<dbReference type="PANTHER" id="PTHR12775:SF0">
    <property type="entry name" value="REPLICATION TERMINATION FACTOR 2"/>
    <property type="match status" value="1"/>
</dbReference>
<accession>A0A1R0H3M7</accession>
<sequence>MGNDGGSIPKRSELVQLKAKKEKADTKLQAISKWFFCALSKLPLSEPIVSDKMGKLYNKESILKYLLDKEGAFGDADNICWYIKSMKQVKELTLTKNPDFSKKRDLKTPSSNSEYYSTAQFICPILQKEMNGKVDFCYMWECGCVMSEEAAALTKTDVCLNCGKNIVRDNIVTLNPSPEKSEEMLEKLLKNIKSKKSKNNARLNNHTEKFNSTKDETKSLGTEIPLNMTKIYKNEDGPNKKRKHEPAKIEVGKAIKVATCSIPSSRIIEQYGTSFAGSKDVKSNPVLNSIFLNEDDRKKSDKNKNFLFKGTFNRYVS</sequence>
<dbReference type="EMBL" id="LSSL01000788">
    <property type="protein sequence ID" value="OLY83683.1"/>
    <property type="molecule type" value="Genomic_DNA"/>
</dbReference>
<keyword evidence="3" id="KW-1185">Reference proteome</keyword>
<dbReference type="CDD" id="cd16653">
    <property type="entry name" value="RING-like_Rtf2"/>
    <property type="match status" value="1"/>
</dbReference>
<organism evidence="2 3">
    <name type="scientific">Smittium mucronatum</name>
    <dbReference type="NCBI Taxonomy" id="133383"/>
    <lineage>
        <taxon>Eukaryota</taxon>
        <taxon>Fungi</taxon>
        <taxon>Fungi incertae sedis</taxon>
        <taxon>Zoopagomycota</taxon>
        <taxon>Kickxellomycotina</taxon>
        <taxon>Harpellomycetes</taxon>
        <taxon>Harpellales</taxon>
        <taxon>Legeriomycetaceae</taxon>
        <taxon>Smittium</taxon>
    </lineage>
</organism>
<evidence type="ECO:0000313" key="2">
    <source>
        <dbReference type="EMBL" id="OLY83683.1"/>
    </source>
</evidence>
<dbReference type="Proteomes" id="UP000187455">
    <property type="component" value="Unassembled WGS sequence"/>
</dbReference>
<proteinExistence type="inferred from homology"/>
<evidence type="ECO:0000256" key="1">
    <source>
        <dbReference type="ARBA" id="ARBA00009885"/>
    </source>
</evidence>
<dbReference type="PANTHER" id="PTHR12775">
    <property type="entry name" value="PROTEIN C20ORF43 HOMOLOG"/>
    <property type="match status" value="1"/>
</dbReference>
<evidence type="ECO:0000313" key="3">
    <source>
        <dbReference type="Proteomes" id="UP000187455"/>
    </source>
</evidence>
<dbReference type="Pfam" id="PF04641">
    <property type="entry name" value="Rtf2"/>
    <property type="match status" value="1"/>
</dbReference>
<comment type="similarity">
    <text evidence="1">Belongs to the rtf2 family.</text>
</comment>
<dbReference type="GO" id="GO:0006274">
    <property type="term" value="P:DNA replication termination"/>
    <property type="evidence" value="ECO:0007669"/>
    <property type="project" value="TreeGrafter"/>
</dbReference>
<dbReference type="GO" id="GO:0005634">
    <property type="term" value="C:nucleus"/>
    <property type="evidence" value="ECO:0007669"/>
    <property type="project" value="TreeGrafter"/>
</dbReference>
<dbReference type="InterPro" id="IPR027799">
    <property type="entry name" value="Rtf2_RING-finger"/>
</dbReference>